<evidence type="ECO:0000259" key="1">
    <source>
        <dbReference type="Pfam" id="PF02915"/>
    </source>
</evidence>
<organism evidence="2 3">
    <name type="scientific">Paenibacillus haidiansis</name>
    <dbReference type="NCBI Taxonomy" id="1574488"/>
    <lineage>
        <taxon>Bacteria</taxon>
        <taxon>Bacillati</taxon>
        <taxon>Bacillota</taxon>
        <taxon>Bacilli</taxon>
        <taxon>Bacillales</taxon>
        <taxon>Paenibacillaceae</taxon>
        <taxon>Paenibacillus</taxon>
    </lineage>
</organism>
<feature type="domain" description="Rubrerythrin diiron-binding" evidence="1">
    <location>
        <begin position="17"/>
        <end position="77"/>
    </location>
</feature>
<dbReference type="InterPro" id="IPR012347">
    <property type="entry name" value="Ferritin-like"/>
</dbReference>
<accession>A0ABU7VQQ8</accession>
<reference evidence="2 3" key="1">
    <citation type="submission" date="2024-02" db="EMBL/GenBank/DDBJ databases">
        <title>A nitrogen-fixing paenibacillus bacterium.</title>
        <authorList>
            <person name="Zhang W.L."/>
            <person name="Chen S.F."/>
        </authorList>
    </citation>
    <scope>NUCLEOTIDE SEQUENCE [LARGE SCALE GENOMIC DNA]</scope>
    <source>
        <strain evidence="2 3">M1</strain>
    </source>
</reference>
<sequence>MYYYYYRNKEAVIGMIRESIAGERNDELFYDYLIKAAPTEQEKEVIRRIRDDERKHRRMFKTIYTQLTGQLPVEKQEPAEALPATYLEGLEKALLGELRAFERYRTIYLQIGPEYRDWIFEIMTDEIKHAGYFNWLYTKNK</sequence>
<evidence type="ECO:0000313" key="3">
    <source>
        <dbReference type="Proteomes" id="UP001306950"/>
    </source>
</evidence>
<evidence type="ECO:0000313" key="2">
    <source>
        <dbReference type="EMBL" id="MEF2965698.1"/>
    </source>
</evidence>
<keyword evidence="3" id="KW-1185">Reference proteome</keyword>
<dbReference type="Pfam" id="PF02915">
    <property type="entry name" value="Rubrerythrin"/>
    <property type="match status" value="1"/>
</dbReference>
<name>A0ABU7VQQ8_9BACL</name>
<dbReference type="SUPFAM" id="SSF47240">
    <property type="entry name" value="Ferritin-like"/>
    <property type="match status" value="1"/>
</dbReference>
<dbReference type="Proteomes" id="UP001306950">
    <property type="component" value="Unassembled WGS sequence"/>
</dbReference>
<proteinExistence type="predicted"/>
<dbReference type="CDD" id="cd00657">
    <property type="entry name" value="Ferritin_like"/>
    <property type="match status" value="1"/>
</dbReference>
<gene>
    <name evidence="2" type="ORF">V3851_07645</name>
</gene>
<dbReference type="RefSeq" id="WP_331845931.1">
    <property type="nucleotide sequence ID" value="NZ_JAZHPZ010000003.1"/>
</dbReference>
<dbReference type="InterPro" id="IPR003251">
    <property type="entry name" value="Rr_diiron-bd_dom"/>
</dbReference>
<dbReference type="Gene3D" id="1.20.1260.10">
    <property type="match status" value="1"/>
</dbReference>
<dbReference type="InterPro" id="IPR009078">
    <property type="entry name" value="Ferritin-like_SF"/>
</dbReference>
<dbReference type="EMBL" id="JAZHPZ010000003">
    <property type="protein sequence ID" value="MEF2965698.1"/>
    <property type="molecule type" value="Genomic_DNA"/>
</dbReference>
<protein>
    <submittedName>
        <fullName evidence="2">Ferritin-like domain-containing protein</fullName>
    </submittedName>
</protein>
<comment type="caution">
    <text evidence="2">The sequence shown here is derived from an EMBL/GenBank/DDBJ whole genome shotgun (WGS) entry which is preliminary data.</text>
</comment>